<gene>
    <name evidence="2" type="ORF">COT42_00980</name>
</gene>
<reference evidence="2 3" key="1">
    <citation type="submission" date="2017-09" db="EMBL/GenBank/DDBJ databases">
        <title>Depth-based differentiation of microbial function through sediment-hosted aquifers and enrichment of novel symbionts in the deep terrestrial subsurface.</title>
        <authorList>
            <person name="Probst A.J."/>
            <person name="Ladd B."/>
            <person name="Jarett J.K."/>
            <person name="Geller-Mcgrath D.E."/>
            <person name="Sieber C.M."/>
            <person name="Emerson J.B."/>
            <person name="Anantharaman K."/>
            <person name="Thomas B.C."/>
            <person name="Malmstrom R."/>
            <person name="Stieglmeier M."/>
            <person name="Klingl A."/>
            <person name="Woyke T."/>
            <person name="Ryan C.M."/>
            <person name="Banfield J.F."/>
        </authorList>
    </citation>
    <scope>NUCLEOTIDE SEQUENCE [LARGE SCALE GENOMIC DNA]</scope>
    <source>
        <strain evidence="2">CG08_land_8_20_14_0_20_45_16</strain>
    </source>
</reference>
<sequence length="131" mass="14153">MNLASSARLFFLQPGGSALNKPGFTLVEVLLALSLLLVGATSLSFLLRASQINLASAAKLSLALDQIASQAEILAATPFDQIIAKTNQTFANDCGLIKVVPMQSDLVQIQLSLKWDKEHPLLELETLRSKY</sequence>
<dbReference type="EMBL" id="PEYM01000012">
    <property type="protein sequence ID" value="PIS31503.1"/>
    <property type="molecule type" value="Genomic_DNA"/>
</dbReference>
<dbReference type="Proteomes" id="UP000231343">
    <property type="component" value="Unassembled WGS sequence"/>
</dbReference>
<dbReference type="AlphaFoldDB" id="A0A2H0Y1G7"/>
<keyword evidence="1" id="KW-0812">Transmembrane</keyword>
<dbReference type="NCBIfam" id="TIGR02532">
    <property type="entry name" value="IV_pilin_GFxxxE"/>
    <property type="match status" value="1"/>
</dbReference>
<dbReference type="InterPro" id="IPR012902">
    <property type="entry name" value="N_methyl_site"/>
</dbReference>
<evidence type="ECO:0008006" key="4">
    <source>
        <dbReference type="Google" id="ProtNLM"/>
    </source>
</evidence>
<proteinExistence type="predicted"/>
<name>A0A2H0Y1G7_UNCSA</name>
<dbReference type="Pfam" id="PF07963">
    <property type="entry name" value="N_methyl"/>
    <property type="match status" value="1"/>
</dbReference>
<organism evidence="2 3">
    <name type="scientific">Candidatus Saganbacteria bacterium CG08_land_8_20_14_0_20_45_16</name>
    <dbReference type="NCBI Taxonomy" id="2014293"/>
    <lineage>
        <taxon>Bacteria</taxon>
        <taxon>Bacillati</taxon>
        <taxon>Saganbacteria</taxon>
    </lineage>
</organism>
<evidence type="ECO:0000313" key="3">
    <source>
        <dbReference type="Proteomes" id="UP000231343"/>
    </source>
</evidence>
<protein>
    <recommendedName>
        <fullName evidence="4">Prepilin-type N-terminal cleavage/methylation domain-containing protein</fullName>
    </recommendedName>
</protein>
<comment type="caution">
    <text evidence="2">The sequence shown here is derived from an EMBL/GenBank/DDBJ whole genome shotgun (WGS) entry which is preliminary data.</text>
</comment>
<feature type="transmembrane region" description="Helical" evidence="1">
    <location>
        <begin position="28"/>
        <end position="47"/>
    </location>
</feature>
<evidence type="ECO:0000313" key="2">
    <source>
        <dbReference type="EMBL" id="PIS31503.1"/>
    </source>
</evidence>
<evidence type="ECO:0000256" key="1">
    <source>
        <dbReference type="SAM" id="Phobius"/>
    </source>
</evidence>
<keyword evidence="1" id="KW-1133">Transmembrane helix</keyword>
<accession>A0A2H0Y1G7</accession>
<keyword evidence="1" id="KW-0472">Membrane</keyword>